<proteinExistence type="predicted"/>
<dbReference type="AlphaFoldDB" id="A0AAF0PER2"/>
<dbReference type="Gene3D" id="1.10.510.40">
    <property type="match status" value="1"/>
</dbReference>
<organism evidence="3 4">
    <name type="scientific">Natrinema thermotolerans</name>
    <dbReference type="NCBI Taxonomy" id="121872"/>
    <lineage>
        <taxon>Archaea</taxon>
        <taxon>Methanobacteriati</taxon>
        <taxon>Methanobacteriota</taxon>
        <taxon>Stenosarchaea group</taxon>
        <taxon>Halobacteria</taxon>
        <taxon>Halobacteriales</taxon>
        <taxon>Natrialbaceae</taxon>
        <taxon>Natrinema</taxon>
    </lineage>
</organism>
<dbReference type="PANTHER" id="PTHR34384">
    <property type="entry name" value="L-2,3-DIAMINOPROPANOATE--CITRATE LIGASE"/>
    <property type="match status" value="1"/>
</dbReference>
<accession>A0AAF0PER2</accession>
<dbReference type="GeneID" id="39861888"/>
<feature type="domain" description="Aerobactin siderophore biosynthesis IucA/IucC-like C-terminal" evidence="2">
    <location>
        <begin position="429"/>
        <end position="591"/>
    </location>
</feature>
<evidence type="ECO:0000259" key="1">
    <source>
        <dbReference type="Pfam" id="PF04183"/>
    </source>
</evidence>
<sequence length="629" mass="69439">MTVRPTTRTSTSDDGVDATRVARDATVHSFLNCYCLETGAGEFVPAAETPIDRRPESGLVLRCSLANQGIDLFVPVRYRSPTGRHLFDLPAAYRAGDGEPQPLDYATLATLATKELELARGADPNRDDLLERVVRSCRNVERYVEARADDGETLYGSAFTFREAEQSLVFGHLQHPTPKSRRGMGADAERYAPELEGSFRLHYVRADAEIVESESAREDSAADWVREALRADPAVADSVLEGYLGDDDVLLPVHPWQAERLLDRPDVQDLVAAGKLESIGPLGREFSPTTSVRTLYAPESPFMVKGSLAVEITNSLRTNKRPELERGVAISTLLATELGDDLRDRFPDFDVIRDPAYLTVDPDALATDGDESGFEVVLRENPFRGEDARQTTPVVGLCQDAIGDGRSRLGRIVASIAEREGRDPAAVSEEWFRRYLSISVRPLLWLYLERGIGLEAHQQNSVLTLDEAGYPDEFRYRDNQGYYFPESAYDRLEAVCPGIGERANSICPDAVADERIRYYVVLNNALGVINAFGTAGLVDETRLLAILREELESLREFDRPGTSILDPLLESETVPRKANLLTRFRGLDELDAPSLDEQSVYAEVRNPLVDAGDAAGTSTGQSSGPEVNR</sequence>
<gene>
    <name evidence="3" type="ORF">NP511_09685</name>
</gene>
<dbReference type="GeneID" id="84214212"/>
<dbReference type="InterPro" id="IPR007310">
    <property type="entry name" value="Aerobactin_biosyn_IucA/IucC_N"/>
</dbReference>
<keyword evidence="4" id="KW-1185">Reference proteome</keyword>
<dbReference type="Pfam" id="PF06276">
    <property type="entry name" value="FhuF"/>
    <property type="match status" value="1"/>
</dbReference>
<reference evidence="3 4" key="1">
    <citation type="submission" date="2022-07" db="EMBL/GenBank/DDBJ databases">
        <title>Two temperate virus in Haloterrigena jeotgali A29.</title>
        <authorList>
            <person name="Deng X."/>
        </authorList>
    </citation>
    <scope>NUCLEOTIDE SEQUENCE [LARGE SCALE GENOMIC DNA]</scope>
    <source>
        <strain evidence="3 4">A29</strain>
    </source>
</reference>
<dbReference type="InterPro" id="IPR022770">
    <property type="entry name" value="IucA/IucC-like_C"/>
</dbReference>
<evidence type="ECO:0000313" key="3">
    <source>
        <dbReference type="EMBL" id="WMT09882.1"/>
    </source>
</evidence>
<dbReference type="PANTHER" id="PTHR34384:SF5">
    <property type="entry name" value="L-2,3-DIAMINOPROPANOATE--CITRATE LIGASE"/>
    <property type="match status" value="1"/>
</dbReference>
<dbReference type="RefSeq" id="WP_049965345.1">
    <property type="nucleotide sequence ID" value="NZ_CP101873.1"/>
</dbReference>
<name>A0AAF0PER2_9EURY</name>
<evidence type="ECO:0000313" key="4">
    <source>
        <dbReference type="Proteomes" id="UP001224926"/>
    </source>
</evidence>
<protein>
    <submittedName>
        <fullName evidence="3">IucA/IucC family siderophore biosynthesis protein</fullName>
    </submittedName>
</protein>
<dbReference type="GO" id="GO:0019290">
    <property type="term" value="P:siderophore biosynthetic process"/>
    <property type="evidence" value="ECO:0007669"/>
    <property type="project" value="InterPro"/>
</dbReference>
<dbReference type="GO" id="GO:0016881">
    <property type="term" value="F:acid-amino acid ligase activity"/>
    <property type="evidence" value="ECO:0007669"/>
    <property type="project" value="UniProtKB-ARBA"/>
</dbReference>
<feature type="domain" description="Aerobactin siderophore biosynthesis IucA/IucC N-terminal" evidence="1">
    <location>
        <begin position="161"/>
        <end position="399"/>
    </location>
</feature>
<evidence type="ECO:0000259" key="2">
    <source>
        <dbReference type="Pfam" id="PF06276"/>
    </source>
</evidence>
<dbReference type="InterPro" id="IPR037455">
    <property type="entry name" value="LucA/IucC-like"/>
</dbReference>
<dbReference type="EMBL" id="CP101873">
    <property type="protein sequence ID" value="WMT09882.1"/>
    <property type="molecule type" value="Genomic_DNA"/>
</dbReference>
<dbReference type="Proteomes" id="UP001224926">
    <property type="component" value="Chromosome"/>
</dbReference>
<dbReference type="Pfam" id="PF04183">
    <property type="entry name" value="IucA_IucC"/>
    <property type="match status" value="1"/>
</dbReference>